<organism evidence="3">
    <name type="scientific">Macrobrachium rosenbergii</name>
    <name type="common">Giant fresh water prawn</name>
    <dbReference type="NCBI Taxonomy" id="79674"/>
    <lineage>
        <taxon>Eukaryota</taxon>
        <taxon>Metazoa</taxon>
        <taxon>Ecdysozoa</taxon>
        <taxon>Arthropoda</taxon>
        <taxon>Crustacea</taxon>
        <taxon>Multicrustacea</taxon>
        <taxon>Malacostraca</taxon>
        <taxon>Eumalacostraca</taxon>
        <taxon>Eucarida</taxon>
        <taxon>Decapoda</taxon>
        <taxon>Pleocyemata</taxon>
        <taxon>Caridea</taxon>
        <taxon>Palaemonoidea</taxon>
        <taxon>Palaemonidae</taxon>
        <taxon>Macrobrachium</taxon>
    </lineage>
</organism>
<dbReference type="AlphaFoldDB" id="A0A1B3LHI3"/>
<reference evidence="3" key="1">
    <citation type="journal article" date="2016" name="Fish Shellfish Immunol.">
        <title>Toll receptor response to white spot syndrome virus challenge in giant freshwater prawns (Macrobrachium rosenbergii).</title>
        <authorList>
            <person name="Feng J."/>
            <person name="Zhao L."/>
            <person name="Jin M."/>
            <person name="Li T."/>
            <person name="Wu L."/>
            <person name="Chen Y."/>
            <person name="Ren Q."/>
        </authorList>
    </citation>
    <scope>NUCLEOTIDE SEQUENCE</scope>
</reference>
<sequence length="178" mass="20519">MLTFSDAHNPAHRQSVTVVRRLKTRISLGRPKDLIIKCLLTLSLIKLPFKSRVTVTKMQKIPALILGLFFVFSVAQGKPIDWSDILKSTFEFTRSQLYVQGDMELLDHYCIYKRTGYFYKWELHYKAEVRCPGWTNIIGTAKNHKNPTTAEREATVDFVRKVIAAGIVTEEEALPWFV</sequence>
<dbReference type="EMBL" id="KX610962">
    <property type="protein sequence ID" value="AOF80307.1"/>
    <property type="molecule type" value="mRNA"/>
</dbReference>
<dbReference type="InterPro" id="IPR024509">
    <property type="entry name" value="Anti-LPS_factor/Scygonadin"/>
</dbReference>
<keyword evidence="1" id="KW-0929">Antimicrobial</keyword>
<dbReference type="Pfam" id="PF11630">
    <property type="entry name" value="Anti-LPS-SCYG"/>
    <property type="match status" value="1"/>
</dbReference>
<feature type="non-terminal residue" evidence="3">
    <location>
        <position position="178"/>
    </location>
</feature>
<evidence type="ECO:0000256" key="1">
    <source>
        <dbReference type="ARBA" id="ARBA00022529"/>
    </source>
</evidence>
<dbReference type="InterPro" id="IPR038539">
    <property type="entry name" value="Anti-LPS_factor/Scygonadin_sf"/>
</dbReference>
<dbReference type="GO" id="GO:0042742">
    <property type="term" value="P:defense response to bacterium"/>
    <property type="evidence" value="ECO:0007669"/>
    <property type="project" value="UniProtKB-KW"/>
</dbReference>
<protein>
    <submittedName>
        <fullName evidence="3">Anti-lipopolysaccharide factor 5</fullName>
    </submittedName>
</protein>
<dbReference type="Gene3D" id="3.30.160.320">
    <property type="match status" value="1"/>
</dbReference>
<evidence type="ECO:0000313" key="3">
    <source>
        <dbReference type="EMBL" id="AOF80307.1"/>
    </source>
</evidence>
<keyword evidence="2" id="KW-0044">Antibiotic</keyword>
<proteinExistence type="evidence at transcript level"/>
<accession>A0A1B3LHI3</accession>
<name>A0A1B3LHI3_MACRS</name>
<evidence type="ECO:0000256" key="2">
    <source>
        <dbReference type="ARBA" id="ARBA00023022"/>
    </source>
</evidence>